<dbReference type="PROSITE" id="PS51257">
    <property type="entry name" value="PROKAR_LIPOPROTEIN"/>
    <property type="match status" value="1"/>
</dbReference>
<evidence type="ECO:0000313" key="2">
    <source>
        <dbReference type="EMBL" id="GBF58376.1"/>
    </source>
</evidence>
<dbReference type="InterPro" id="IPR011055">
    <property type="entry name" value="Dup_hybrid_motif"/>
</dbReference>
<organism evidence="2 3">
    <name type="scientific">Candidatus Phycosocius bacilliformis</name>
    <dbReference type="NCBI Taxonomy" id="1445552"/>
    <lineage>
        <taxon>Bacteria</taxon>
        <taxon>Pseudomonadati</taxon>
        <taxon>Pseudomonadota</taxon>
        <taxon>Alphaproteobacteria</taxon>
        <taxon>Caulobacterales</taxon>
        <taxon>Caulobacterales incertae sedis</taxon>
        <taxon>Candidatus Phycosocius</taxon>
    </lineage>
</organism>
<dbReference type="AlphaFoldDB" id="A0A2P2EBD3"/>
<comment type="caution">
    <text evidence="2">The sequence shown here is derived from an EMBL/GenBank/DDBJ whole genome shotgun (WGS) entry which is preliminary data.</text>
</comment>
<dbReference type="InterPro" id="IPR050570">
    <property type="entry name" value="Cell_wall_metabolism_enzyme"/>
</dbReference>
<dbReference type="EMBL" id="BFBR01000006">
    <property type="protein sequence ID" value="GBF58376.1"/>
    <property type="molecule type" value="Genomic_DNA"/>
</dbReference>
<keyword evidence="3" id="KW-1185">Reference proteome</keyword>
<dbReference type="InterPro" id="IPR016047">
    <property type="entry name" value="M23ase_b-sheet_dom"/>
</dbReference>
<proteinExistence type="predicted"/>
<dbReference type="SUPFAM" id="SSF51261">
    <property type="entry name" value="Duplicated hybrid motif"/>
    <property type="match status" value="1"/>
</dbReference>
<protein>
    <submittedName>
        <fullName evidence="2">Murein DD-endopeptidase MepM</fullName>
    </submittedName>
</protein>
<dbReference type="Pfam" id="PF01551">
    <property type="entry name" value="Peptidase_M23"/>
    <property type="match status" value="1"/>
</dbReference>
<dbReference type="PANTHER" id="PTHR21666:SF285">
    <property type="entry name" value="M23 FAMILY METALLOPEPTIDASE"/>
    <property type="match status" value="1"/>
</dbReference>
<reference evidence="2 3" key="1">
    <citation type="journal article" date="2018" name="Genome Announc.">
        <title>Draft Genome Sequence of "Candidatus Phycosocius bacilliformis," an Alphaproteobacterial Ectosymbiont of the Hydrocarbon-Producing Green Alga Botryococcus braunii.</title>
        <authorList>
            <person name="Tanabe Y."/>
            <person name="Yamaguchi H."/>
            <person name="Watanabe M.M."/>
        </authorList>
    </citation>
    <scope>NUCLEOTIDE SEQUENCE [LARGE SCALE GENOMIC DNA]</scope>
    <source>
        <strain evidence="2 3">BOTRYCO-2</strain>
    </source>
</reference>
<accession>A0A2P2EBD3</accession>
<dbReference type="Gene3D" id="2.70.70.10">
    <property type="entry name" value="Glucose Permease (Domain IIA)"/>
    <property type="match status" value="1"/>
</dbReference>
<gene>
    <name evidence="2" type="primary">mepM_2</name>
    <name evidence="2" type="ORF">PbB2_02057</name>
</gene>
<dbReference type="Proteomes" id="UP000245086">
    <property type="component" value="Unassembled WGS sequence"/>
</dbReference>
<dbReference type="GO" id="GO:0004222">
    <property type="term" value="F:metalloendopeptidase activity"/>
    <property type="evidence" value="ECO:0007669"/>
    <property type="project" value="TreeGrafter"/>
</dbReference>
<dbReference type="PANTHER" id="PTHR21666">
    <property type="entry name" value="PEPTIDASE-RELATED"/>
    <property type="match status" value="1"/>
</dbReference>
<evidence type="ECO:0000313" key="3">
    <source>
        <dbReference type="Proteomes" id="UP000245086"/>
    </source>
</evidence>
<dbReference type="CDD" id="cd12797">
    <property type="entry name" value="M23_peptidase"/>
    <property type="match status" value="1"/>
</dbReference>
<name>A0A2P2EBD3_9PROT</name>
<sequence>MIRSGLGLGFLGLSSLVTGCDRGQATSATAHVTLDLASSRRGAERAGAGLPFRFSGIPQQSDRLICTTVPGASISVDGASTQADSDGRFVLGFDRDAPPTALIEIVSGTHSARLSLDIAARTSPASQIEGLPEETVNPPQGILARLEAETALKRAAFGSRNPIARGFEESFRWPLDIVRITSPWGATRRLNAAGERPHYGVDLGAPIGTPIYAPASGFVVLAQPDMLVEGGMVAIDHGQGLITTYLHQERLAVTVGQRVTPGMVIGYVGARGRATGPHLCWRMRWRGRNLDPTRAVGSS</sequence>
<evidence type="ECO:0000259" key="1">
    <source>
        <dbReference type="Pfam" id="PF01551"/>
    </source>
</evidence>
<feature type="domain" description="M23ase beta-sheet core" evidence="1">
    <location>
        <begin position="197"/>
        <end position="292"/>
    </location>
</feature>